<evidence type="ECO:0000256" key="4">
    <source>
        <dbReference type="ARBA" id="ARBA00023157"/>
    </source>
</evidence>
<dbReference type="SMART" id="SM00020">
    <property type="entry name" value="Tryp_SPc"/>
    <property type="match status" value="1"/>
</dbReference>
<comment type="caution">
    <text evidence="7">The sequence shown here is derived from an EMBL/GenBank/DDBJ whole genome shotgun (WGS) entry which is preliminary data.</text>
</comment>
<protein>
    <recommendedName>
        <fullName evidence="6">Peptidase S1 domain-containing protein</fullName>
    </recommendedName>
</protein>
<feature type="domain" description="Peptidase S1" evidence="6">
    <location>
        <begin position="82"/>
        <end position="301"/>
    </location>
</feature>
<keyword evidence="2" id="KW-0378">Hydrolase</keyword>
<evidence type="ECO:0000256" key="1">
    <source>
        <dbReference type="ARBA" id="ARBA00022670"/>
    </source>
</evidence>
<dbReference type="Gene3D" id="2.40.10.10">
    <property type="entry name" value="Trypsin-like serine proteases"/>
    <property type="match status" value="2"/>
</dbReference>
<dbReference type="PANTHER" id="PTHR24276:SF98">
    <property type="entry name" value="FI18310P1-RELATED"/>
    <property type="match status" value="1"/>
</dbReference>
<dbReference type="Proteomes" id="UP000801492">
    <property type="component" value="Unassembled WGS sequence"/>
</dbReference>
<evidence type="ECO:0000259" key="6">
    <source>
        <dbReference type="PROSITE" id="PS50240"/>
    </source>
</evidence>
<keyword evidence="5" id="KW-1133">Transmembrane helix</keyword>
<dbReference type="InterPro" id="IPR043504">
    <property type="entry name" value="Peptidase_S1_PA_chymotrypsin"/>
</dbReference>
<accession>A0A8K0CY88</accession>
<keyword evidence="3" id="KW-0720">Serine protease</keyword>
<evidence type="ECO:0000256" key="3">
    <source>
        <dbReference type="ARBA" id="ARBA00022825"/>
    </source>
</evidence>
<feature type="transmembrane region" description="Helical" evidence="5">
    <location>
        <begin position="24"/>
        <end position="48"/>
    </location>
</feature>
<evidence type="ECO:0000256" key="5">
    <source>
        <dbReference type="SAM" id="Phobius"/>
    </source>
</evidence>
<dbReference type="AlphaFoldDB" id="A0A8K0CY88"/>
<dbReference type="Pfam" id="PF00089">
    <property type="entry name" value="Trypsin"/>
    <property type="match status" value="1"/>
</dbReference>
<keyword evidence="5" id="KW-0812">Transmembrane</keyword>
<name>A0A8K0CY88_IGNLU</name>
<keyword evidence="4" id="KW-1015">Disulfide bond</keyword>
<dbReference type="InterPro" id="IPR009003">
    <property type="entry name" value="Peptidase_S1_PA"/>
</dbReference>
<keyword evidence="1" id="KW-0645">Protease</keyword>
<keyword evidence="8" id="KW-1185">Reference proteome</keyword>
<dbReference type="PROSITE" id="PS50240">
    <property type="entry name" value="TRYPSIN_DOM"/>
    <property type="match status" value="1"/>
</dbReference>
<evidence type="ECO:0000313" key="7">
    <source>
        <dbReference type="EMBL" id="KAF2895794.1"/>
    </source>
</evidence>
<evidence type="ECO:0000313" key="8">
    <source>
        <dbReference type="Proteomes" id="UP000801492"/>
    </source>
</evidence>
<dbReference type="GO" id="GO:0004252">
    <property type="term" value="F:serine-type endopeptidase activity"/>
    <property type="evidence" value="ECO:0007669"/>
    <property type="project" value="InterPro"/>
</dbReference>
<dbReference type="OrthoDB" id="7166756at2759"/>
<keyword evidence="5" id="KW-0472">Membrane</keyword>
<proteinExistence type="predicted"/>
<evidence type="ECO:0000256" key="2">
    <source>
        <dbReference type="ARBA" id="ARBA00022801"/>
    </source>
</evidence>
<gene>
    <name evidence="7" type="ORF">ILUMI_10379</name>
</gene>
<dbReference type="PANTHER" id="PTHR24276">
    <property type="entry name" value="POLYSERASE-RELATED"/>
    <property type="match status" value="1"/>
</dbReference>
<dbReference type="SUPFAM" id="SSF50494">
    <property type="entry name" value="Trypsin-like serine proteases"/>
    <property type="match status" value="1"/>
</dbReference>
<dbReference type="GO" id="GO:0006508">
    <property type="term" value="P:proteolysis"/>
    <property type="evidence" value="ECO:0007669"/>
    <property type="project" value="UniProtKB-KW"/>
</dbReference>
<sequence>MENISQQTDEISSDTSTPCLCVKIWPYICPIVVAAVFVGLALTFAIIYTGYGITRSHDADFHFYHSNDTAIYCIRRRNDLQLLRDSNLKLAETEDYPYVGSLVSIHPSVLLCTVVVVNKRFVLTGANCFSPNFVNLRVKVGSNFWDGGNEYKVESFVINDEYNGRALYNNLALIRVNKDIVMSNAVQAAKILKTKFKKSETGIMLGWNFWATAEHDHIKLVQQELMIWTQSRCEKYMGSYGNHKLICASLNNSLCNLDITGPLIVNGNLAGFWSWGLSCIQVPSIFTDLFYFRRWIFKRSDIQRYN</sequence>
<dbReference type="InterPro" id="IPR050430">
    <property type="entry name" value="Peptidase_S1"/>
</dbReference>
<dbReference type="EMBL" id="VTPC01005651">
    <property type="protein sequence ID" value="KAF2895794.1"/>
    <property type="molecule type" value="Genomic_DNA"/>
</dbReference>
<reference evidence="7" key="1">
    <citation type="submission" date="2019-08" db="EMBL/GenBank/DDBJ databases">
        <title>The genome of the North American firefly Photinus pyralis.</title>
        <authorList>
            <consortium name="Photinus pyralis genome working group"/>
            <person name="Fallon T.R."/>
            <person name="Sander Lower S.E."/>
            <person name="Weng J.-K."/>
        </authorList>
    </citation>
    <scope>NUCLEOTIDE SEQUENCE</scope>
    <source>
        <strain evidence="7">TRF0915ILg1</strain>
        <tissue evidence="7">Whole body</tissue>
    </source>
</reference>
<organism evidence="7 8">
    <name type="scientific">Ignelater luminosus</name>
    <name type="common">Cucubano</name>
    <name type="synonym">Pyrophorus luminosus</name>
    <dbReference type="NCBI Taxonomy" id="2038154"/>
    <lineage>
        <taxon>Eukaryota</taxon>
        <taxon>Metazoa</taxon>
        <taxon>Ecdysozoa</taxon>
        <taxon>Arthropoda</taxon>
        <taxon>Hexapoda</taxon>
        <taxon>Insecta</taxon>
        <taxon>Pterygota</taxon>
        <taxon>Neoptera</taxon>
        <taxon>Endopterygota</taxon>
        <taxon>Coleoptera</taxon>
        <taxon>Polyphaga</taxon>
        <taxon>Elateriformia</taxon>
        <taxon>Elateroidea</taxon>
        <taxon>Elateridae</taxon>
        <taxon>Agrypninae</taxon>
        <taxon>Pyrophorini</taxon>
        <taxon>Ignelater</taxon>
    </lineage>
</organism>
<dbReference type="InterPro" id="IPR001254">
    <property type="entry name" value="Trypsin_dom"/>
</dbReference>